<comment type="caution">
    <text evidence="2">The sequence shown here is derived from an EMBL/GenBank/DDBJ whole genome shotgun (WGS) entry which is preliminary data.</text>
</comment>
<name>A0A074SDX9_9AGAM</name>
<reference evidence="2 3" key="1">
    <citation type="submission" date="2013-12" db="EMBL/GenBank/DDBJ databases">
        <authorList>
            <person name="Cubeta M."/>
            <person name="Pakala S."/>
            <person name="Fedorova N."/>
            <person name="Thomas E."/>
            <person name="Dean R."/>
            <person name="Jabaji S."/>
            <person name="Neate S."/>
            <person name="Toda T."/>
            <person name="Tavantzis S."/>
            <person name="Vilgalys R."/>
            <person name="Bharathan N."/>
            <person name="Pakala S."/>
            <person name="Losada L.S."/>
            <person name="Zafar N."/>
            <person name="Nierman W."/>
        </authorList>
    </citation>
    <scope>NUCLEOTIDE SEQUENCE [LARGE SCALE GENOMIC DNA]</scope>
    <source>
        <strain evidence="2 3">123E</strain>
    </source>
</reference>
<sequence>MDTKNMDERLFQEFLEFKAFKLAAEAKLAKETQSGEFGSTNQISDLVSPVEKDVEARQGQRSLVVGRSSDSVEPFEGQASMSPRLSSPEIKQDTSEYYPESLAQGEASCDTSLESLSRSPTPEPTDNGYHLRPWDPKVERNLSLHLSTLSSPKRHRSPSPQAGPSKRPRSASFSSLSSDLSDSPPPASHPYDTCPTSYKKNTGKRGARYRIVINGKREVKHTPMERLAERKAKYKRVRKHGHLFGDKHKCYFNPYSYSPISKKHFKRIVKPVGVRVCRGGPLSQPVHELIGLRDDYEYRLQIGTTARKALTKFLPDNFVLKPGEQLSYCKHYDMSARTQINGYMYKQFPFLYHFRDESGDDNWVIDAICTSYLYSNSMYVKAGNLSADIYLKRNASSSKGQDDELADESEEEGMPSGYEDDYALNARVSSTTAYKRSRPSESYKKPVHSGEDESRSSKKRRGDLEERGSSRSVLFPHLTLVEDKVAASERLQGDTFGAHADVVGVATPARSIKKEIQSPPIASISKNIDVKLENDDSEAEFIEHEGHAIRSLELKPILPPEELTSIAPNPIETNILNHSAENSTQESEPQSTPSALRAWLSSFTFGIWR</sequence>
<organism evidence="2 3">
    <name type="scientific">Rhizoctonia solani 123E</name>
    <dbReference type="NCBI Taxonomy" id="1423351"/>
    <lineage>
        <taxon>Eukaryota</taxon>
        <taxon>Fungi</taxon>
        <taxon>Dikarya</taxon>
        <taxon>Basidiomycota</taxon>
        <taxon>Agaricomycotina</taxon>
        <taxon>Agaricomycetes</taxon>
        <taxon>Cantharellales</taxon>
        <taxon>Ceratobasidiaceae</taxon>
        <taxon>Rhizoctonia</taxon>
    </lineage>
</organism>
<evidence type="ECO:0000256" key="1">
    <source>
        <dbReference type="SAM" id="MobiDB-lite"/>
    </source>
</evidence>
<feature type="compositionally biased region" description="Basic and acidic residues" evidence="1">
    <location>
        <begin position="438"/>
        <end position="469"/>
    </location>
</feature>
<feature type="region of interest" description="Disordered" evidence="1">
    <location>
        <begin position="147"/>
        <end position="207"/>
    </location>
</feature>
<dbReference type="HOGENOM" id="CLU_448454_0_0_1"/>
<dbReference type="EMBL" id="AZST01000554">
    <property type="protein sequence ID" value="KEP48222.1"/>
    <property type="molecule type" value="Genomic_DNA"/>
</dbReference>
<dbReference type="AlphaFoldDB" id="A0A074SDX9"/>
<proteinExistence type="predicted"/>
<feature type="compositionally biased region" description="Polar residues" evidence="1">
    <location>
        <begin position="32"/>
        <end position="45"/>
    </location>
</feature>
<evidence type="ECO:0000313" key="3">
    <source>
        <dbReference type="Proteomes" id="UP000027456"/>
    </source>
</evidence>
<protein>
    <submittedName>
        <fullName evidence="2">Uncharacterized protein</fullName>
    </submittedName>
</protein>
<feature type="compositionally biased region" description="Low complexity" evidence="1">
    <location>
        <begin position="170"/>
        <end position="182"/>
    </location>
</feature>
<feature type="compositionally biased region" description="Polar residues" evidence="1">
    <location>
        <begin position="109"/>
        <end position="120"/>
    </location>
</feature>
<accession>A0A074SDX9</accession>
<evidence type="ECO:0000313" key="2">
    <source>
        <dbReference type="EMBL" id="KEP48222.1"/>
    </source>
</evidence>
<feature type="region of interest" description="Disordered" evidence="1">
    <location>
        <begin position="397"/>
        <end position="469"/>
    </location>
</feature>
<dbReference type="OrthoDB" id="3268822at2759"/>
<gene>
    <name evidence="2" type="ORF">V565_130560</name>
</gene>
<dbReference type="Proteomes" id="UP000027456">
    <property type="component" value="Unassembled WGS sequence"/>
</dbReference>
<keyword evidence="3" id="KW-1185">Reference proteome</keyword>
<feature type="compositionally biased region" description="Acidic residues" evidence="1">
    <location>
        <begin position="403"/>
        <end position="422"/>
    </location>
</feature>
<feature type="region of interest" description="Disordered" evidence="1">
    <location>
        <begin position="30"/>
        <end position="134"/>
    </location>
</feature>